<dbReference type="EMBL" id="PSZC01000026">
    <property type="protein sequence ID" value="PPJ34908.1"/>
    <property type="molecule type" value="Genomic_DNA"/>
</dbReference>
<organism evidence="1 2">
    <name type="scientific">Nocardia nova</name>
    <dbReference type="NCBI Taxonomy" id="37330"/>
    <lineage>
        <taxon>Bacteria</taxon>
        <taxon>Bacillati</taxon>
        <taxon>Actinomycetota</taxon>
        <taxon>Actinomycetes</taxon>
        <taxon>Mycobacteriales</taxon>
        <taxon>Nocardiaceae</taxon>
        <taxon>Nocardia</taxon>
    </lineage>
</organism>
<name>A0A2S6AI65_9NOCA</name>
<comment type="caution">
    <text evidence="1">The sequence shown here is derived from an EMBL/GenBank/DDBJ whole genome shotgun (WGS) entry which is preliminary data.</text>
</comment>
<gene>
    <name evidence="1" type="ORF">C5E45_28195</name>
</gene>
<evidence type="ECO:0008006" key="3">
    <source>
        <dbReference type="Google" id="ProtNLM"/>
    </source>
</evidence>
<proteinExistence type="predicted"/>
<dbReference type="AlphaFoldDB" id="A0A2S6AI65"/>
<evidence type="ECO:0000313" key="2">
    <source>
        <dbReference type="Proteomes" id="UP000239874"/>
    </source>
</evidence>
<evidence type="ECO:0000313" key="1">
    <source>
        <dbReference type="EMBL" id="PPJ34908.1"/>
    </source>
</evidence>
<accession>A0A2S6AI65</accession>
<reference evidence="1 2" key="1">
    <citation type="submission" date="2018-02" db="EMBL/GenBank/DDBJ databases">
        <title>8 Nocardia nova and 1 Nocardia cyriacigeorgica strain used for evolution to TMP-SMX.</title>
        <authorList>
            <person name="Mehta H."/>
            <person name="Weng J."/>
            <person name="Shamoo Y."/>
        </authorList>
    </citation>
    <scope>NUCLEOTIDE SEQUENCE [LARGE SCALE GENOMIC DNA]</scope>
    <source>
        <strain evidence="1 2">MDA3139</strain>
    </source>
</reference>
<dbReference type="Proteomes" id="UP000239874">
    <property type="component" value="Unassembled WGS sequence"/>
</dbReference>
<dbReference type="RefSeq" id="WP_104377806.1">
    <property type="nucleotide sequence ID" value="NZ_PSZC01000026.1"/>
</dbReference>
<dbReference type="OrthoDB" id="4447445at2"/>
<protein>
    <recommendedName>
        <fullName evidence="3">Alpha/beta hydrolase</fullName>
    </recommendedName>
</protein>
<sequence>MDECGAVLATSSAAVPSPVTGMDRFYRQHVTWKRCAVDTLDAAGGSCASVRVPLDYGDPDGRTLSVAISRVPATDPDRRHGVLLANPGGPGASGLDTLDLLGDVLAPDVRVQYDLIGIDPAESAGPPAAGTAAGRSVR</sequence>